<feature type="transmembrane region" description="Helical" evidence="10">
    <location>
        <begin position="245"/>
        <end position="265"/>
    </location>
</feature>
<feature type="transmembrane region" description="Helical" evidence="10">
    <location>
        <begin position="72"/>
        <end position="92"/>
    </location>
</feature>
<feature type="transmembrane region" description="Helical" evidence="10">
    <location>
        <begin position="43"/>
        <end position="60"/>
    </location>
</feature>
<dbReference type="Proteomes" id="UP000008064">
    <property type="component" value="Unassembled WGS sequence"/>
</dbReference>
<proteinExistence type="inferred from homology"/>
<dbReference type="InterPro" id="IPR001499">
    <property type="entry name" value="GPCR_STE3"/>
</dbReference>
<keyword evidence="3" id="KW-0589">Pheromone response</keyword>
<keyword evidence="8" id="KW-0675">Receptor</keyword>
<dbReference type="RefSeq" id="XP_007313484.1">
    <property type="nucleotide sequence ID" value="XM_007313422.1"/>
</dbReference>
<dbReference type="GO" id="GO:0004934">
    <property type="term" value="F:mating-type alpha-factor pheromone receptor activity"/>
    <property type="evidence" value="ECO:0007669"/>
    <property type="project" value="InterPro"/>
</dbReference>
<accession>F8NI94</accession>
<dbReference type="CDD" id="cd14966">
    <property type="entry name" value="7tmD_STE3"/>
    <property type="match status" value="1"/>
</dbReference>
<keyword evidence="6" id="KW-0297">G-protein coupled receptor</keyword>
<keyword evidence="7 10" id="KW-0472">Membrane</keyword>
<protein>
    <submittedName>
        <fullName evidence="11">Fungal pheromone STE3 GPCR</fullName>
    </submittedName>
</protein>
<dbReference type="GO" id="GO:0000750">
    <property type="term" value="P:pheromone-dependent signal transduction involved in conjugation with cellular fusion"/>
    <property type="evidence" value="ECO:0007669"/>
    <property type="project" value="TreeGrafter"/>
</dbReference>
<evidence type="ECO:0000256" key="8">
    <source>
        <dbReference type="ARBA" id="ARBA00023170"/>
    </source>
</evidence>
<dbReference type="EMBL" id="GL945429">
    <property type="protein sequence ID" value="EGO29242.1"/>
    <property type="molecule type" value="Genomic_DNA"/>
</dbReference>
<dbReference type="Pfam" id="PF02076">
    <property type="entry name" value="STE3"/>
    <property type="match status" value="1"/>
</dbReference>
<keyword evidence="4 10" id="KW-0812">Transmembrane</keyword>
<evidence type="ECO:0000256" key="2">
    <source>
        <dbReference type="ARBA" id="ARBA00011085"/>
    </source>
</evidence>
<dbReference type="GO" id="GO:0005886">
    <property type="term" value="C:plasma membrane"/>
    <property type="evidence" value="ECO:0007669"/>
    <property type="project" value="TreeGrafter"/>
</dbReference>
<sequence length="457" mass="51369">MKQDVKPGYVSHYYKGSIQALGTGAGLLSRLPAKSLKMSPANHVYSAFAFFGFILPGILLPMHFRARNIGTCLYIAWTSLLCLVGFLNSILWNDNVTNRAPVWCDISSRLLIGGRVAVPAASVCIVRRLHLATSACSGPIRNNTKQWRGIVVDLSIVMGIPILSIILAYIPQYQRFFIFEEVGCYFAIANVTPAFPLFVMWPAVIGLVLIFYMGLVIRTIIRRKANFQELLGENNNHLIWDQSHYWRLLTLVVIVFLCSFPPGIYDIIQDATLDMVQPWVGWDVIHANISEVVQYTSAEMRSIPRLSSTLQWARWCYVVYALTFFTFFAFTEEARRRYRNAFLYVTKSTSDVYSRNSRKMQKRLESFYSGESSSSNTQKHKPTLHLHVLTSRTSAGSLGSSPCDLNGVRYSPTKREVLGSIPGSTGSPVQGDEDLEIAPLSEITYQEPIQMVSSVLS</sequence>
<dbReference type="OrthoDB" id="2874149at2759"/>
<feature type="transmembrane region" description="Helical" evidence="10">
    <location>
        <begin position="312"/>
        <end position="330"/>
    </location>
</feature>
<dbReference type="AlphaFoldDB" id="F8NI94"/>
<keyword evidence="5 10" id="KW-1133">Transmembrane helix</keyword>
<keyword evidence="9" id="KW-0807">Transducer</keyword>
<dbReference type="PRINTS" id="PR00901">
    <property type="entry name" value="PHEROMONEBAR"/>
</dbReference>
<evidence type="ECO:0000256" key="4">
    <source>
        <dbReference type="ARBA" id="ARBA00022692"/>
    </source>
</evidence>
<evidence type="ECO:0000256" key="7">
    <source>
        <dbReference type="ARBA" id="ARBA00023136"/>
    </source>
</evidence>
<dbReference type="PRINTS" id="PR00899">
    <property type="entry name" value="GPCRSTE3"/>
</dbReference>
<evidence type="ECO:0000256" key="10">
    <source>
        <dbReference type="SAM" id="Phobius"/>
    </source>
</evidence>
<dbReference type="KEGG" id="sla:SERLADRAFT_445070"/>
<reference evidence="11" key="1">
    <citation type="submission" date="2011-04" db="EMBL/GenBank/DDBJ databases">
        <title>Evolution of plant cell wall degrading machinery underlies the functional diversity of forest fungi.</title>
        <authorList>
            <consortium name="US DOE Joint Genome Institute (JGI-PGF)"/>
            <person name="Eastwood D.C."/>
            <person name="Floudas D."/>
            <person name="Binder M."/>
            <person name="Majcherczyk A."/>
            <person name="Schneider P."/>
            <person name="Aerts A."/>
            <person name="Asiegbu F.O."/>
            <person name="Baker S.E."/>
            <person name="Barry K."/>
            <person name="Bendiksby M."/>
            <person name="Blumentritt M."/>
            <person name="Coutinho P.M."/>
            <person name="Cullen D."/>
            <person name="Cullen D."/>
            <person name="Gathman A."/>
            <person name="Goodell B."/>
            <person name="Henrissat B."/>
            <person name="Ihrmark K."/>
            <person name="Kauserud H."/>
            <person name="Kohler A."/>
            <person name="LaButti K."/>
            <person name="Lapidus A."/>
            <person name="Lavin J.L."/>
            <person name="Lee Y.-H."/>
            <person name="Lindquist E."/>
            <person name="Lilly W."/>
            <person name="Lucas S."/>
            <person name="Morin E."/>
            <person name="Murat C."/>
            <person name="Oguiza J.A."/>
            <person name="Park J."/>
            <person name="Pisabarro A.G."/>
            <person name="Riley R."/>
            <person name="Rosling A."/>
            <person name="Salamov A."/>
            <person name="Schmidt O."/>
            <person name="Schmutz J."/>
            <person name="Skrede I."/>
            <person name="Stenlid J."/>
            <person name="Wiebenga A."/>
            <person name="Xie X."/>
            <person name="Kues U."/>
            <person name="Hibbett D.S."/>
            <person name="Hoffmeister D."/>
            <person name="Hogberg N."/>
            <person name="Martin F."/>
            <person name="Grigoriev I.V."/>
            <person name="Watkinson S.C."/>
        </authorList>
    </citation>
    <scope>NUCLEOTIDE SEQUENCE</scope>
    <source>
        <strain evidence="11">S7.9</strain>
    </source>
</reference>
<evidence type="ECO:0000256" key="3">
    <source>
        <dbReference type="ARBA" id="ARBA00022507"/>
    </source>
</evidence>
<evidence type="ECO:0000256" key="6">
    <source>
        <dbReference type="ARBA" id="ARBA00023040"/>
    </source>
</evidence>
<feature type="transmembrane region" description="Helical" evidence="10">
    <location>
        <begin position="199"/>
        <end position="221"/>
    </location>
</feature>
<evidence type="ECO:0000256" key="1">
    <source>
        <dbReference type="ARBA" id="ARBA00004141"/>
    </source>
</evidence>
<gene>
    <name evidence="11" type="ORF">SERLADRAFT_445070</name>
</gene>
<comment type="subcellular location">
    <subcellularLocation>
        <location evidence="1">Membrane</location>
        <topology evidence="1">Multi-pass membrane protein</topology>
    </subcellularLocation>
</comment>
<feature type="transmembrane region" description="Helical" evidence="10">
    <location>
        <begin position="150"/>
        <end position="170"/>
    </location>
</feature>
<dbReference type="HOGENOM" id="CLU_027592_0_2_1"/>
<evidence type="ECO:0000313" key="11">
    <source>
        <dbReference type="EMBL" id="EGO29242.1"/>
    </source>
</evidence>
<evidence type="ECO:0000256" key="5">
    <source>
        <dbReference type="ARBA" id="ARBA00022989"/>
    </source>
</evidence>
<organism>
    <name type="scientific">Serpula lacrymans var. lacrymans (strain S7.9)</name>
    <name type="common">Dry rot fungus</name>
    <dbReference type="NCBI Taxonomy" id="578457"/>
    <lineage>
        <taxon>Eukaryota</taxon>
        <taxon>Fungi</taxon>
        <taxon>Dikarya</taxon>
        <taxon>Basidiomycota</taxon>
        <taxon>Agaricomycotina</taxon>
        <taxon>Agaricomycetes</taxon>
        <taxon>Agaricomycetidae</taxon>
        <taxon>Boletales</taxon>
        <taxon>Coniophorineae</taxon>
        <taxon>Serpulaceae</taxon>
        <taxon>Serpula</taxon>
    </lineage>
</organism>
<dbReference type="InterPro" id="IPR000481">
    <property type="entry name" value="GPCR_Pheromne_B_alpha_rcpt"/>
</dbReference>
<evidence type="ECO:0000256" key="9">
    <source>
        <dbReference type="ARBA" id="ARBA00023224"/>
    </source>
</evidence>
<dbReference type="PANTHER" id="PTHR28097:SF1">
    <property type="entry name" value="PHEROMONE A FACTOR RECEPTOR"/>
    <property type="match status" value="1"/>
</dbReference>
<name>F8NI94_SERL9</name>
<dbReference type="GeneID" id="18816161"/>
<dbReference type="PANTHER" id="PTHR28097">
    <property type="entry name" value="PHEROMONE A FACTOR RECEPTOR"/>
    <property type="match status" value="1"/>
</dbReference>
<comment type="similarity">
    <text evidence="2">Belongs to the G-protein coupled receptor 4 family.</text>
</comment>